<evidence type="ECO:0000313" key="2">
    <source>
        <dbReference type="EMBL" id="CAA9549340.1"/>
    </source>
</evidence>
<dbReference type="EMBL" id="CADCWG010000100">
    <property type="protein sequence ID" value="CAA9549340.1"/>
    <property type="molecule type" value="Genomic_DNA"/>
</dbReference>
<organism evidence="2">
    <name type="scientific">uncultured Thermomicrobiales bacterium</name>
    <dbReference type="NCBI Taxonomy" id="1645740"/>
    <lineage>
        <taxon>Bacteria</taxon>
        <taxon>Pseudomonadati</taxon>
        <taxon>Thermomicrobiota</taxon>
        <taxon>Thermomicrobia</taxon>
        <taxon>Thermomicrobiales</taxon>
        <taxon>environmental samples</taxon>
    </lineage>
</organism>
<evidence type="ECO:0000256" key="1">
    <source>
        <dbReference type="SAM" id="MobiDB-lite"/>
    </source>
</evidence>
<accession>A0A6J4UJQ3</accession>
<sequence>MSPPPGARAQAAWPEPDRLGPYYREVAFGHNRRDMRDRSGTPPKRGPA</sequence>
<dbReference type="AlphaFoldDB" id="A0A6J4UJQ3"/>
<feature type="region of interest" description="Disordered" evidence="1">
    <location>
        <begin position="1"/>
        <end position="20"/>
    </location>
</feature>
<name>A0A6J4UJQ3_9BACT</name>
<gene>
    <name evidence="2" type="ORF">AVDCRST_MAG49-1634</name>
</gene>
<proteinExistence type="predicted"/>
<feature type="region of interest" description="Disordered" evidence="1">
    <location>
        <begin position="27"/>
        <end position="48"/>
    </location>
</feature>
<protein>
    <submittedName>
        <fullName evidence="2">Uncharacterized protein</fullName>
    </submittedName>
</protein>
<reference evidence="2" key="1">
    <citation type="submission" date="2020-02" db="EMBL/GenBank/DDBJ databases">
        <authorList>
            <person name="Meier V. D."/>
        </authorList>
    </citation>
    <scope>NUCLEOTIDE SEQUENCE</scope>
    <source>
        <strain evidence="2">AVDCRST_MAG49</strain>
    </source>
</reference>